<keyword evidence="1" id="KW-0732">Signal</keyword>
<proteinExistence type="predicted"/>
<dbReference type="OrthoDB" id="5954414at2"/>
<feature type="signal peptide" evidence="1">
    <location>
        <begin position="1"/>
        <end position="22"/>
    </location>
</feature>
<accession>A0A432MAJ4</accession>
<dbReference type="AlphaFoldDB" id="A0A432MAJ4"/>
<evidence type="ECO:0000256" key="1">
    <source>
        <dbReference type="SAM" id="SignalP"/>
    </source>
</evidence>
<dbReference type="EMBL" id="RYYV01000003">
    <property type="protein sequence ID" value="RUL78345.1"/>
    <property type="molecule type" value="Genomic_DNA"/>
</dbReference>
<protein>
    <submittedName>
        <fullName evidence="2">Uncharacterized protein</fullName>
    </submittedName>
</protein>
<evidence type="ECO:0000313" key="2">
    <source>
        <dbReference type="EMBL" id="RUL78345.1"/>
    </source>
</evidence>
<name>A0A432MAJ4_9GAMM</name>
<organism evidence="2 3">
    <name type="scientific">Dyella choica</name>
    <dbReference type="NCBI Taxonomy" id="1927959"/>
    <lineage>
        <taxon>Bacteria</taxon>
        <taxon>Pseudomonadati</taxon>
        <taxon>Pseudomonadota</taxon>
        <taxon>Gammaproteobacteria</taxon>
        <taxon>Lysobacterales</taxon>
        <taxon>Rhodanobacteraceae</taxon>
        <taxon>Dyella</taxon>
    </lineage>
</organism>
<reference evidence="2 3" key="1">
    <citation type="submission" date="2018-12" db="EMBL/GenBank/DDBJ databases">
        <title>Dyella dinghuensis sp. nov. DHOA06 and Dyella choica sp. nov. 4M-K27, isolated from forest soil.</title>
        <authorList>
            <person name="Qiu L.-H."/>
            <person name="Gao Z.-H."/>
        </authorList>
    </citation>
    <scope>NUCLEOTIDE SEQUENCE [LARGE SCALE GENOMIC DNA]</scope>
    <source>
        <strain evidence="2 3">4M-K27</strain>
    </source>
</reference>
<keyword evidence="3" id="KW-1185">Reference proteome</keyword>
<gene>
    <name evidence="2" type="ORF">EKH80_05840</name>
</gene>
<dbReference type="RefSeq" id="WP_126683785.1">
    <property type="nucleotide sequence ID" value="NZ_RYYV01000003.1"/>
</dbReference>
<evidence type="ECO:0000313" key="3">
    <source>
        <dbReference type="Proteomes" id="UP000274358"/>
    </source>
</evidence>
<sequence>MSASRILTSVWLGLGVAAGAHARDNSAFTVAQHDGSGKALVFQSNVTLKKGDVIKVNASNAQPVMVLQVAMCDDGCLHPRLVRTLPLTPYYAGQTSASQQFVLPEDGQVSFWVQQLGDLPGEPLNAPNGTWTLQYIDPFLRFASQTPYESTKPMPANAFSLDDNMLRARFFHRTFVTVSLADAGQ</sequence>
<dbReference type="Proteomes" id="UP000274358">
    <property type="component" value="Unassembled WGS sequence"/>
</dbReference>
<comment type="caution">
    <text evidence="2">The sequence shown here is derived from an EMBL/GenBank/DDBJ whole genome shotgun (WGS) entry which is preliminary data.</text>
</comment>
<feature type="chain" id="PRO_5019536768" evidence="1">
    <location>
        <begin position="23"/>
        <end position="185"/>
    </location>
</feature>